<dbReference type="CDD" id="cd12913">
    <property type="entry name" value="PDC1_MCP_like"/>
    <property type="match status" value="1"/>
</dbReference>
<evidence type="ECO:0000313" key="14">
    <source>
        <dbReference type="EMBL" id="ATD60963.1"/>
    </source>
</evidence>
<dbReference type="GO" id="GO:0007165">
    <property type="term" value="P:signal transduction"/>
    <property type="evidence" value="ECO:0007669"/>
    <property type="project" value="UniProtKB-KW"/>
</dbReference>
<evidence type="ECO:0000313" key="15">
    <source>
        <dbReference type="Proteomes" id="UP000218437"/>
    </source>
</evidence>
<evidence type="ECO:0000256" key="3">
    <source>
        <dbReference type="ARBA" id="ARBA00022481"/>
    </source>
</evidence>
<dbReference type="InterPro" id="IPR004089">
    <property type="entry name" value="MCPsignal_dom"/>
</dbReference>
<dbReference type="CDD" id="cd11386">
    <property type="entry name" value="MCP_signal"/>
    <property type="match status" value="1"/>
</dbReference>
<feature type="region of interest" description="Disordered" evidence="10">
    <location>
        <begin position="602"/>
        <end position="649"/>
    </location>
</feature>
<dbReference type="InterPro" id="IPR051310">
    <property type="entry name" value="MCP_chemotaxis"/>
</dbReference>
<evidence type="ECO:0000259" key="12">
    <source>
        <dbReference type="PROSITE" id="PS50111"/>
    </source>
</evidence>
<dbReference type="KEGG" id="jsv:CNX70_12920"/>
<organism evidence="14 15">
    <name type="scientific">Janthinobacterium svalbardensis</name>
    <dbReference type="NCBI Taxonomy" id="368607"/>
    <lineage>
        <taxon>Bacteria</taxon>
        <taxon>Pseudomonadati</taxon>
        <taxon>Pseudomonadota</taxon>
        <taxon>Betaproteobacteria</taxon>
        <taxon>Burkholderiales</taxon>
        <taxon>Oxalobacteraceae</taxon>
        <taxon>Janthinobacterium</taxon>
    </lineage>
</organism>
<dbReference type="GO" id="GO:0004888">
    <property type="term" value="F:transmembrane signaling receptor activity"/>
    <property type="evidence" value="ECO:0007669"/>
    <property type="project" value="TreeGrafter"/>
</dbReference>
<dbReference type="Pfam" id="PF02743">
    <property type="entry name" value="dCache_1"/>
    <property type="match status" value="1"/>
</dbReference>
<keyword evidence="4 11" id="KW-0812">Transmembrane</keyword>
<keyword evidence="5 11" id="KW-1133">Transmembrane helix</keyword>
<dbReference type="AlphaFoldDB" id="A0A290WVR8"/>
<dbReference type="Gene3D" id="1.10.287.950">
    <property type="entry name" value="Methyl-accepting chemotaxis protein"/>
    <property type="match status" value="1"/>
</dbReference>
<feature type="compositionally biased region" description="Basic and acidic residues" evidence="10">
    <location>
        <begin position="639"/>
        <end position="649"/>
    </location>
</feature>
<gene>
    <name evidence="14" type="ORF">CNX70_12920</name>
</gene>
<evidence type="ECO:0000259" key="13">
    <source>
        <dbReference type="PROSITE" id="PS50885"/>
    </source>
</evidence>
<feature type="transmembrane region" description="Helical" evidence="11">
    <location>
        <begin position="270"/>
        <end position="294"/>
    </location>
</feature>
<dbReference type="Pfam" id="PF00672">
    <property type="entry name" value="HAMP"/>
    <property type="match status" value="1"/>
</dbReference>
<accession>A0A290WVR8</accession>
<dbReference type="PROSITE" id="PS50111">
    <property type="entry name" value="CHEMOTAXIS_TRANSDUC_2"/>
    <property type="match status" value="1"/>
</dbReference>
<keyword evidence="9" id="KW-0175">Coiled coil</keyword>
<evidence type="ECO:0000256" key="6">
    <source>
        <dbReference type="ARBA" id="ARBA00023136"/>
    </source>
</evidence>
<dbReference type="GO" id="GO:0006935">
    <property type="term" value="P:chemotaxis"/>
    <property type="evidence" value="ECO:0007669"/>
    <property type="project" value="TreeGrafter"/>
</dbReference>
<evidence type="ECO:0000256" key="8">
    <source>
        <dbReference type="PROSITE-ProRule" id="PRU00284"/>
    </source>
</evidence>
<dbReference type="InterPro" id="IPR033479">
    <property type="entry name" value="dCache_1"/>
</dbReference>
<proteinExistence type="inferred from homology"/>
<comment type="subcellular location">
    <subcellularLocation>
        <location evidence="1">Cell membrane</location>
        <topology evidence="1">Multi-pass membrane protein</topology>
    </subcellularLocation>
</comment>
<evidence type="ECO:0000256" key="5">
    <source>
        <dbReference type="ARBA" id="ARBA00022989"/>
    </source>
</evidence>
<dbReference type="InterPro" id="IPR029151">
    <property type="entry name" value="Sensor-like_sf"/>
</dbReference>
<evidence type="ECO:0000256" key="11">
    <source>
        <dbReference type="SAM" id="Phobius"/>
    </source>
</evidence>
<protein>
    <submittedName>
        <fullName evidence="14">Chemotaxis protein</fullName>
    </submittedName>
</protein>
<evidence type="ECO:0000256" key="10">
    <source>
        <dbReference type="SAM" id="MobiDB-lite"/>
    </source>
</evidence>
<keyword evidence="3" id="KW-0488">Methylation</keyword>
<dbReference type="Pfam" id="PF00015">
    <property type="entry name" value="MCPsignal"/>
    <property type="match status" value="1"/>
</dbReference>
<reference evidence="14 15" key="1">
    <citation type="submission" date="2017-09" db="EMBL/GenBank/DDBJ databases">
        <title>Complete genome sequence of Janthinobacterium svalbardensis PAMC 27463.</title>
        <authorList>
            <person name="Cho Y.-J."/>
            <person name="Cho A."/>
            <person name="Kim O.-S."/>
            <person name="Lee J.-I."/>
        </authorList>
    </citation>
    <scope>NUCLEOTIDE SEQUENCE [LARGE SCALE GENOMIC DNA]</scope>
    <source>
        <strain evidence="14 15">PAMC 27463</strain>
    </source>
</reference>
<dbReference type="PROSITE" id="PS50885">
    <property type="entry name" value="HAMP"/>
    <property type="match status" value="1"/>
</dbReference>
<dbReference type="Gene3D" id="3.30.450.20">
    <property type="entry name" value="PAS domain"/>
    <property type="match status" value="2"/>
</dbReference>
<dbReference type="SUPFAM" id="SSF103190">
    <property type="entry name" value="Sensory domain-like"/>
    <property type="match status" value="1"/>
</dbReference>
<feature type="compositionally biased region" description="Polar residues" evidence="10">
    <location>
        <begin position="370"/>
        <end position="383"/>
    </location>
</feature>
<feature type="domain" description="HAMP" evidence="13">
    <location>
        <begin position="294"/>
        <end position="348"/>
    </location>
</feature>
<feature type="coiled-coil region" evidence="9">
    <location>
        <begin position="553"/>
        <end position="591"/>
    </location>
</feature>
<keyword evidence="8" id="KW-0807">Transducer</keyword>
<feature type="region of interest" description="Disordered" evidence="10">
    <location>
        <begin position="370"/>
        <end position="393"/>
    </location>
</feature>
<dbReference type="PANTHER" id="PTHR43531:SF14">
    <property type="entry name" value="METHYL-ACCEPTING CHEMOTAXIS PROTEIN I-RELATED"/>
    <property type="match status" value="1"/>
</dbReference>
<dbReference type="GO" id="GO:0005886">
    <property type="term" value="C:plasma membrane"/>
    <property type="evidence" value="ECO:0007669"/>
    <property type="project" value="UniProtKB-SubCell"/>
</dbReference>
<feature type="domain" description="Methyl-accepting transducer" evidence="12">
    <location>
        <begin position="353"/>
        <end position="582"/>
    </location>
</feature>
<dbReference type="Proteomes" id="UP000218437">
    <property type="component" value="Chromosome"/>
</dbReference>
<evidence type="ECO:0000256" key="4">
    <source>
        <dbReference type="ARBA" id="ARBA00022692"/>
    </source>
</evidence>
<feature type="compositionally biased region" description="Low complexity" evidence="10">
    <location>
        <begin position="617"/>
        <end position="638"/>
    </location>
</feature>
<keyword evidence="2" id="KW-1003">Cell membrane</keyword>
<keyword evidence="6 11" id="KW-0472">Membrane</keyword>
<dbReference type="FunFam" id="1.10.287.950:FF:000002">
    <property type="entry name" value="Methyl-accepting chemotaxis protein"/>
    <property type="match status" value="1"/>
</dbReference>
<dbReference type="InterPro" id="IPR003660">
    <property type="entry name" value="HAMP_dom"/>
</dbReference>
<evidence type="ECO:0000256" key="7">
    <source>
        <dbReference type="ARBA" id="ARBA00029447"/>
    </source>
</evidence>
<dbReference type="EMBL" id="CP023422">
    <property type="protein sequence ID" value="ATD60963.1"/>
    <property type="molecule type" value="Genomic_DNA"/>
</dbReference>
<evidence type="ECO:0000256" key="2">
    <source>
        <dbReference type="ARBA" id="ARBA00022475"/>
    </source>
</evidence>
<dbReference type="SUPFAM" id="SSF58104">
    <property type="entry name" value="Methyl-accepting chemotaxis protein (MCP) signaling domain"/>
    <property type="match status" value="1"/>
</dbReference>
<dbReference type="CDD" id="cd12912">
    <property type="entry name" value="PDC2_MCP_like"/>
    <property type="match status" value="1"/>
</dbReference>
<dbReference type="RefSeq" id="WP_096235010.1">
    <property type="nucleotide sequence ID" value="NZ_CP023422.1"/>
</dbReference>
<evidence type="ECO:0000256" key="9">
    <source>
        <dbReference type="SAM" id="Coils"/>
    </source>
</evidence>
<dbReference type="SMART" id="SM00304">
    <property type="entry name" value="HAMP"/>
    <property type="match status" value="1"/>
</dbReference>
<keyword evidence="15" id="KW-1185">Reference proteome</keyword>
<evidence type="ECO:0000256" key="1">
    <source>
        <dbReference type="ARBA" id="ARBA00004651"/>
    </source>
</evidence>
<dbReference type="SMART" id="SM00283">
    <property type="entry name" value="MA"/>
    <property type="match status" value="1"/>
</dbReference>
<comment type="similarity">
    <text evidence="7">Belongs to the methyl-accepting chemotaxis (MCP) protein family.</text>
</comment>
<dbReference type="PANTHER" id="PTHR43531">
    <property type="entry name" value="PROTEIN ICFG"/>
    <property type="match status" value="1"/>
</dbReference>
<name>A0A290WVR8_9BURK</name>
<dbReference type="CDD" id="cd06225">
    <property type="entry name" value="HAMP"/>
    <property type="match status" value="1"/>
</dbReference>
<sequence length="649" mass="68733">MLSSLRTRLVLICVSIVVLSMLALSVANYITTRSSMLASADQQMQQLLHSQSAVLAQWVDGKKKVMASVVMSAETPDPLRAFQIAEKAGDFAEVFIGYADKRSVFTHPGRPADFDPTVRAWYTDTVKAGVPMLTPPYVDAASHKLVVSFTAPVGPKEALVGVAGADVLLDTVIANVVAIKPTPHSFAFLVDQAGTIIAHADKDLSLQPLAKIDAALSAAQVNRLESTRTSDAVRLNDRDGMLYVTRVAGTSWLLAVVLDQQEAMQALQTMLTTATITAVLLAGAAAVLLSLLVFKMLKRLELVRDALDDIASGEGDLTRRLDASGVDELAQIADAFNRFIDKIAAVLVKIRTASESVKVSSMEIAAGNQDLSSRTEQQASSLEETAASMEELTSTVKQNADNARQANQMAQSASGVASKGGQVVAQVVETMASINDSSKKIVDIISVIDGIAFQTNILALNAAVEAARAGEQGRGFAVVATEVRNLAQRSAGAAKEIKLLIDDSVGKVDSGARLVDEAGTTMQEIVDSVRRVTDIMGEITAASVEQSSGIEQVNQAIAQMDQVTQQNAALVEEAAAAAESLQDQASTLAQVVGVFKLDEGQAAQQQQKPQPQPQPVRPVARAAIAPRLASRPAKAAAAKPERSEEWESF</sequence>